<protein>
    <submittedName>
        <fullName evidence="1">DEHA2D08492p</fullName>
    </submittedName>
</protein>
<gene>
    <name evidence="1" type="ordered locus">DEHA2D08492g</name>
</gene>
<dbReference type="EMBL" id="CR382136">
    <property type="protein sequence ID" value="CAG86976.1"/>
    <property type="molecule type" value="Genomic_DNA"/>
</dbReference>
<name>Q6BSJ0_DEBHA</name>
<dbReference type="VEuPathDB" id="FungiDB:DEHA2D08492g"/>
<dbReference type="KEGG" id="dha:DEHA2D08492g"/>
<dbReference type="RefSeq" id="XP_458830.1">
    <property type="nucleotide sequence ID" value="XM_458830.1"/>
</dbReference>
<dbReference type="OrthoDB" id="4360026at2759"/>
<dbReference type="InParanoid" id="Q6BSJ0"/>
<proteinExistence type="predicted"/>
<dbReference type="GeneID" id="2901020"/>
<sequence length="222" mass="26607">MMSDYELDRETKVLFAAYFAEYEELKRHYFGPDDDDDDDLDVALMFGVWRDLEFAKALYKDDQIAKDCFVMDAIAEKFVMNNIIIDELIIKYRPSMIWDPETPTKETCRILIDKFREYIQEPLASLCIVKNWNDLYIELKPKDGSNHCESSDNLEFRKRQKHFGYYKRISIEPRYYYDYVENKEITGGYLDALRGEEYMNGKFIDNGYIYSMKKLNKDFLEI</sequence>
<evidence type="ECO:0000313" key="2">
    <source>
        <dbReference type="Proteomes" id="UP000000599"/>
    </source>
</evidence>
<dbReference type="AlphaFoldDB" id="Q6BSJ0"/>
<dbReference type="HOGENOM" id="CLU_1245309_0_0_1"/>
<keyword evidence="2" id="KW-1185">Reference proteome</keyword>
<reference evidence="1 2" key="1">
    <citation type="journal article" date="2004" name="Nature">
        <title>Genome evolution in yeasts.</title>
        <authorList>
            <consortium name="Genolevures"/>
            <person name="Dujon B."/>
            <person name="Sherman D."/>
            <person name="Fischer G."/>
            <person name="Durrens P."/>
            <person name="Casaregola S."/>
            <person name="Lafontaine I."/>
            <person name="de Montigny J."/>
            <person name="Marck C."/>
            <person name="Neuveglise C."/>
            <person name="Talla E."/>
            <person name="Goffard N."/>
            <person name="Frangeul L."/>
            <person name="Aigle M."/>
            <person name="Anthouard V."/>
            <person name="Babour A."/>
            <person name="Barbe V."/>
            <person name="Barnay S."/>
            <person name="Blanchin S."/>
            <person name="Beckerich J.M."/>
            <person name="Beyne E."/>
            <person name="Bleykasten C."/>
            <person name="Boisrame A."/>
            <person name="Boyer J."/>
            <person name="Cattolico L."/>
            <person name="Confanioleri F."/>
            <person name="de Daruvar A."/>
            <person name="Despons L."/>
            <person name="Fabre E."/>
            <person name="Fairhead C."/>
            <person name="Ferry-Dumazet H."/>
            <person name="Groppi A."/>
            <person name="Hantraye F."/>
            <person name="Hennequin C."/>
            <person name="Jauniaux N."/>
            <person name="Joyet P."/>
            <person name="Kachouri R."/>
            <person name="Kerrest A."/>
            <person name="Koszul R."/>
            <person name="Lemaire M."/>
            <person name="Lesur I."/>
            <person name="Ma L."/>
            <person name="Muller H."/>
            <person name="Nicaud J.M."/>
            <person name="Nikolski M."/>
            <person name="Oztas S."/>
            <person name="Ozier-Kalogeropoulos O."/>
            <person name="Pellenz S."/>
            <person name="Potier S."/>
            <person name="Richard G.F."/>
            <person name="Straub M.L."/>
            <person name="Suleau A."/>
            <person name="Swennene D."/>
            <person name="Tekaia F."/>
            <person name="Wesolowski-Louvel M."/>
            <person name="Westhof E."/>
            <person name="Wirth B."/>
            <person name="Zeniou-Meyer M."/>
            <person name="Zivanovic I."/>
            <person name="Bolotin-Fukuhara M."/>
            <person name="Thierry A."/>
            <person name="Bouchier C."/>
            <person name="Caudron B."/>
            <person name="Scarpelli C."/>
            <person name="Gaillardin C."/>
            <person name="Weissenbach J."/>
            <person name="Wincker P."/>
            <person name="Souciet J.L."/>
        </authorList>
    </citation>
    <scope>NUCLEOTIDE SEQUENCE [LARGE SCALE GENOMIC DNA]</scope>
    <source>
        <strain evidence="2">ATCC 36239 / CBS 767 / BCRC 21394 / JCM 1990 / NBRC 0083 / IGC 2968</strain>
    </source>
</reference>
<dbReference type="Proteomes" id="UP000000599">
    <property type="component" value="Chromosome D"/>
</dbReference>
<evidence type="ECO:0000313" key="1">
    <source>
        <dbReference type="EMBL" id="CAG86976.1"/>
    </source>
</evidence>
<accession>Q6BSJ0</accession>
<organism evidence="1 2">
    <name type="scientific">Debaryomyces hansenii (strain ATCC 36239 / CBS 767 / BCRC 21394 / JCM 1990 / NBRC 0083 / IGC 2968)</name>
    <name type="common">Yeast</name>
    <name type="synonym">Torulaspora hansenii</name>
    <dbReference type="NCBI Taxonomy" id="284592"/>
    <lineage>
        <taxon>Eukaryota</taxon>
        <taxon>Fungi</taxon>
        <taxon>Dikarya</taxon>
        <taxon>Ascomycota</taxon>
        <taxon>Saccharomycotina</taxon>
        <taxon>Pichiomycetes</taxon>
        <taxon>Debaryomycetaceae</taxon>
        <taxon>Debaryomyces</taxon>
    </lineage>
</organism>